<feature type="transmembrane region" description="Helical" evidence="9">
    <location>
        <begin position="418"/>
        <end position="441"/>
    </location>
</feature>
<reference evidence="12" key="1">
    <citation type="journal article" date="2019" name="Int. J. Syst. Evol. Microbiol.">
        <title>The Global Catalogue of Microorganisms (GCM) 10K type strain sequencing project: providing services to taxonomists for standard genome sequencing and annotation.</title>
        <authorList>
            <consortium name="The Broad Institute Genomics Platform"/>
            <consortium name="The Broad Institute Genome Sequencing Center for Infectious Disease"/>
            <person name="Wu L."/>
            <person name="Ma J."/>
        </authorList>
    </citation>
    <scope>NUCLEOTIDE SEQUENCE [LARGE SCALE GENOMIC DNA]</scope>
    <source>
        <strain evidence="12">GH52</strain>
    </source>
</reference>
<keyword evidence="9" id="KW-1003">Cell membrane</keyword>
<protein>
    <recommendedName>
        <fullName evidence="9">Magnesium transporter MgtE</fullName>
    </recommendedName>
</protein>
<evidence type="ECO:0000256" key="7">
    <source>
        <dbReference type="ARBA" id="ARBA00023136"/>
    </source>
</evidence>
<keyword evidence="3 9" id="KW-0813">Transport</keyword>
<comment type="similarity">
    <text evidence="2 9">Belongs to the SLC41A transporter family.</text>
</comment>
<evidence type="ECO:0000256" key="5">
    <source>
        <dbReference type="ARBA" id="ARBA00022842"/>
    </source>
</evidence>
<evidence type="ECO:0000256" key="4">
    <source>
        <dbReference type="ARBA" id="ARBA00022692"/>
    </source>
</evidence>
<comment type="caution">
    <text evidence="9">Lacks conserved residue(s) required for the propagation of feature annotation.</text>
</comment>
<dbReference type="Gene3D" id="1.25.60.10">
    <property type="entry name" value="MgtE N-terminal domain-like"/>
    <property type="match status" value="1"/>
</dbReference>
<dbReference type="PANTHER" id="PTHR41394:SF8">
    <property type="entry name" value="MAGNESIUM TRANSPORTER MGTE"/>
    <property type="match status" value="1"/>
</dbReference>
<keyword evidence="5 9" id="KW-0460">Magnesium</keyword>
<dbReference type="InterPro" id="IPR038076">
    <property type="entry name" value="MgtE_N_sf"/>
</dbReference>
<dbReference type="InterPro" id="IPR000644">
    <property type="entry name" value="CBS_dom"/>
</dbReference>
<feature type="transmembrane region" description="Helical" evidence="9">
    <location>
        <begin position="353"/>
        <end position="374"/>
    </location>
</feature>
<evidence type="ECO:0000313" key="12">
    <source>
        <dbReference type="Proteomes" id="UP001597362"/>
    </source>
</evidence>
<dbReference type="PROSITE" id="PS51371">
    <property type="entry name" value="CBS"/>
    <property type="match status" value="1"/>
</dbReference>
<dbReference type="NCBIfam" id="TIGR00400">
    <property type="entry name" value="mgtE"/>
    <property type="match status" value="1"/>
</dbReference>
<organism evidence="11 12">
    <name type="scientific">Paenibacillus yanchengensis</name>
    <dbReference type="NCBI Taxonomy" id="2035833"/>
    <lineage>
        <taxon>Bacteria</taxon>
        <taxon>Bacillati</taxon>
        <taxon>Bacillota</taxon>
        <taxon>Bacilli</taxon>
        <taxon>Bacillales</taxon>
        <taxon>Paenibacillaceae</taxon>
        <taxon>Paenibacillus</taxon>
    </lineage>
</organism>
<proteinExistence type="inferred from homology"/>
<dbReference type="SMART" id="SM00116">
    <property type="entry name" value="CBS"/>
    <property type="match status" value="1"/>
</dbReference>
<dbReference type="SUPFAM" id="SSF158791">
    <property type="entry name" value="MgtE N-terminal domain-like"/>
    <property type="match status" value="1"/>
</dbReference>
<keyword evidence="7 9" id="KW-0472">Membrane</keyword>
<comment type="subunit">
    <text evidence="9">Homodimer.</text>
</comment>
<dbReference type="Proteomes" id="UP001597362">
    <property type="component" value="Unassembled WGS sequence"/>
</dbReference>
<dbReference type="Pfam" id="PF00571">
    <property type="entry name" value="CBS"/>
    <property type="match status" value="1"/>
</dbReference>
<evidence type="ECO:0000256" key="1">
    <source>
        <dbReference type="ARBA" id="ARBA00004141"/>
    </source>
</evidence>
<dbReference type="SMART" id="SM00924">
    <property type="entry name" value="MgtE_N"/>
    <property type="match status" value="1"/>
</dbReference>
<evidence type="ECO:0000256" key="6">
    <source>
        <dbReference type="ARBA" id="ARBA00022989"/>
    </source>
</evidence>
<keyword evidence="4 9" id="KW-0812">Transmembrane</keyword>
<dbReference type="PANTHER" id="PTHR41394">
    <property type="entry name" value="MAGNESIUM TRANSPORTER MGTE"/>
    <property type="match status" value="1"/>
</dbReference>
<feature type="transmembrane region" description="Helical" evidence="9">
    <location>
        <begin position="279"/>
        <end position="299"/>
    </location>
</feature>
<dbReference type="InterPro" id="IPR006669">
    <property type="entry name" value="MgtE_transporter"/>
</dbReference>
<evidence type="ECO:0000256" key="9">
    <source>
        <dbReference type="RuleBase" id="RU362011"/>
    </source>
</evidence>
<name>A0ABW4YKL2_9BACL</name>
<evidence type="ECO:0000256" key="8">
    <source>
        <dbReference type="PROSITE-ProRule" id="PRU00703"/>
    </source>
</evidence>
<dbReference type="SUPFAM" id="SSF161093">
    <property type="entry name" value="MgtE membrane domain-like"/>
    <property type="match status" value="1"/>
</dbReference>
<keyword evidence="9" id="KW-0479">Metal-binding</keyword>
<dbReference type="Gene3D" id="3.10.580.10">
    <property type="entry name" value="CBS-domain"/>
    <property type="match status" value="1"/>
</dbReference>
<dbReference type="RefSeq" id="WP_377771810.1">
    <property type="nucleotide sequence ID" value="NZ_JBHUHO010000029.1"/>
</dbReference>
<keyword evidence="8" id="KW-0129">CBS domain</keyword>
<feature type="transmembrane region" description="Helical" evidence="9">
    <location>
        <begin position="164"/>
        <end position="184"/>
    </location>
</feature>
<comment type="function">
    <text evidence="9">Acts as a magnesium transporter.</text>
</comment>
<evidence type="ECO:0000313" key="11">
    <source>
        <dbReference type="EMBL" id="MFD2116038.1"/>
    </source>
</evidence>
<dbReference type="EMBL" id="JBHUHO010000029">
    <property type="protein sequence ID" value="MFD2116038.1"/>
    <property type="molecule type" value="Genomic_DNA"/>
</dbReference>
<dbReference type="Pfam" id="PF03448">
    <property type="entry name" value="MgtE_N"/>
    <property type="match status" value="1"/>
</dbReference>
<evidence type="ECO:0000256" key="3">
    <source>
        <dbReference type="ARBA" id="ARBA00022448"/>
    </source>
</evidence>
<keyword evidence="6 9" id="KW-1133">Transmembrane helix</keyword>
<dbReference type="CDD" id="cd04606">
    <property type="entry name" value="CBS_pair_Mg_transporter"/>
    <property type="match status" value="1"/>
</dbReference>
<dbReference type="InterPro" id="IPR006667">
    <property type="entry name" value="SLC41_membr_dom"/>
</dbReference>
<evidence type="ECO:0000259" key="10">
    <source>
        <dbReference type="PROSITE" id="PS51371"/>
    </source>
</evidence>
<comment type="caution">
    <text evidence="11">The sequence shown here is derived from an EMBL/GenBank/DDBJ whole genome shotgun (WGS) entry which is preliminary data.</text>
</comment>
<dbReference type="InterPro" id="IPR046342">
    <property type="entry name" value="CBS_dom_sf"/>
</dbReference>
<gene>
    <name evidence="11" type="primary">mgtE</name>
    <name evidence="11" type="ORF">ACFSJH_09905</name>
</gene>
<dbReference type="InterPro" id="IPR006668">
    <property type="entry name" value="Mg_transptr_MgtE_intracell_dom"/>
</dbReference>
<dbReference type="InterPro" id="IPR036739">
    <property type="entry name" value="SLC41_membr_dom_sf"/>
</dbReference>
<comment type="subcellular location">
    <subcellularLocation>
        <location evidence="9">Cell membrane</location>
        <topology evidence="9">Multi-pass membrane protein</topology>
    </subcellularLocation>
    <subcellularLocation>
        <location evidence="1">Membrane</location>
        <topology evidence="1">Multi-pass membrane protein</topology>
    </subcellularLocation>
</comment>
<keyword evidence="12" id="KW-1185">Reference proteome</keyword>
<accession>A0ABW4YKL2</accession>
<feature type="transmembrane region" description="Helical" evidence="9">
    <location>
        <begin position="380"/>
        <end position="406"/>
    </location>
</feature>
<feature type="domain" description="CBS" evidence="10">
    <location>
        <begin position="195"/>
        <end position="251"/>
    </location>
</feature>
<dbReference type="SUPFAM" id="SSF54631">
    <property type="entry name" value="CBS-domain pair"/>
    <property type="match status" value="1"/>
</dbReference>
<sequence>MNLEQLVLLIDQGEQATLQDTVASYRPIDLAESMEKLDQERQLMFVTLLTPTSAAEVIEQLMPLHQYSILHRLSAKKAAAILREISGDVVADMMLAIHRHQAVNMLKLLPDEYRTKVEMLMTFPEDTAGSLATVDYISARGKWTAEQTLKHIRKVGRTAKFTSYIYVIDAMGVLLGVVSLKNIIITQPSTQLEQIIAPAVSVSAWMEQEETAELLSRYDFVAVPVVDKQLRLIGVVTVDDVIDVMREEATEDIHKLGGSEPLENSYFQTSTFQLYRKRIVWLLILFVAEAYTGNVMRHYETTLSEVIALSFFIPLLIGTGGNTGTQTVATLVRALAMGEVQFKDIFKVVRKELTTGLLTGLSIAIIAFARAWMLGVEYNVGLVVGITALAIVIWASLVAAVLPLLLHKLKADPAVISGPFITTLVDGTGLVIYFTVARLLLQL</sequence>
<dbReference type="Gene3D" id="1.10.357.20">
    <property type="entry name" value="SLC41 divalent cation transporters, integral membrane domain"/>
    <property type="match status" value="1"/>
</dbReference>
<evidence type="ECO:0000256" key="2">
    <source>
        <dbReference type="ARBA" id="ARBA00009749"/>
    </source>
</evidence>
<feature type="transmembrane region" description="Helical" evidence="9">
    <location>
        <begin position="311"/>
        <end position="332"/>
    </location>
</feature>
<dbReference type="Pfam" id="PF01769">
    <property type="entry name" value="MgtE"/>
    <property type="match status" value="1"/>
</dbReference>